<evidence type="ECO:0000313" key="7">
    <source>
        <dbReference type="Proteomes" id="UP000298050"/>
    </source>
</evidence>
<dbReference type="InterPro" id="IPR012675">
    <property type="entry name" value="Beta-grasp_dom_sf"/>
</dbReference>
<dbReference type="SUPFAM" id="SSF54292">
    <property type="entry name" value="2Fe-2S ferredoxin-like"/>
    <property type="match status" value="1"/>
</dbReference>
<comment type="caution">
    <text evidence="6">The sequence shown here is derived from an EMBL/GenBank/DDBJ whole genome shotgun (WGS) entry which is preliminary data.</text>
</comment>
<feature type="domain" description="2Fe-2S ferredoxin-type" evidence="5">
    <location>
        <begin position="2"/>
        <end position="105"/>
    </location>
</feature>
<evidence type="ECO:0000256" key="4">
    <source>
        <dbReference type="ARBA" id="ARBA00023014"/>
    </source>
</evidence>
<keyword evidence="1" id="KW-0001">2Fe-2S</keyword>
<keyword evidence="4" id="KW-0411">Iron-sulfur</keyword>
<evidence type="ECO:0000256" key="2">
    <source>
        <dbReference type="ARBA" id="ARBA00022723"/>
    </source>
</evidence>
<sequence>MVSITFIEPSGTPRTVEATPGTSLMEAATTNSVAGIIAECGGNCACGTCRVFISGAAKALVAEPGDMEAAMLEFLDDAGADLRLSCQVEVTEAMEGLEVTVSPEQR</sequence>
<proteinExistence type="predicted"/>
<dbReference type="GO" id="GO:0009055">
    <property type="term" value="F:electron transfer activity"/>
    <property type="evidence" value="ECO:0007669"/>
    <property type="project" value="TreeGrafter"/>
</dbReference>
<organism evidence="6 7">
    <name type="scientific">Mangrovimicrobium sediminis</name>
    <dbReference type="NCBI Taxonomy" id="2562682"/>
    <lineage>
        <taxon>Bacteria</taxon>
        <taxon>Pseudomonadati</taxon>
        <taxon>Pseudomonadota</taxon>
        <taxon>Gammaproteobacteria</taxon>
        <taxon>Cellvibrionales</taxon>
        <taxon>Halieaceae</taxon>
        <taxon>Mangrovimicrobium</taxon>
    </lineage>
</organism>
<evidence type="ECO:0000256" key="3">
    <source>
        <dbReference type="ARBA" id="ARBA00023004"/>
    </source>
</evidence>
<dbReference type="PROSITE" id="PS51085">
    <property type="entry name" value="2FE2S_FER_2"/>
    <property type="match status" value="1"/>
</dbReference>
<keyword evidence="3" id="KW-0408">Iron</keyword>
<dbReference type="Gene3D" id="3.10.20.30">
    <property type="match status" value="1"/>
</dbReference>
<dbReference type="InterPro" id="IPR001041">
    <property type="entry name" value="2Fe-2S_ferredoxin-type"/>
</dbReference>
<dbReference type="Pfam" id="PF00111">
    <property type="entry name" value="Fer2"/>
    <property type="match status" value="1"/>
</dbReference>
<accession>A0A4Z0M293</accession>
<evidence type="ECO:0000259" key="5">
    <source>
        <dbReference type="PROSITE" id="PS51085"/>
    </source>
</evidence>
<protein>
    <submittedName>
        <fullName evidence="6">2Fe-2S iron-sulfur cluster binding domain-containing protein</fullName>
    </submittedName>
</protein>
<dbReference type="RefSeq" id="WP_135443535.1">
    <property type="nucleotide sequence ID" value="NZ_SRLE01000007.1"/>
</dbReference>
<keyword evidence="7" id="KW-1185">Reference proteome</keyword>
<keyword evidence="2" id="KW-0479">Metal-binding</keyword>
<dbReference type="EMBL" id="SRLE01000007">
    <property type="protein sequence ID" value="TGD73405.1"/>
    <property type="molecule type" value="Genomic_DNA"/>
</dbReference>
<dbReference type="GO" id="GO:0140647">
    <property type="term" value="P:P450-containing electron transport chain"/>
    <property type="evidence" value="ECO:0007669"/>
    <property type="project" value="InterPro"/>
</dbReference>
<dbReference type="PANTHER" id="PTHR23426:SF67">
    <property type="entry name" value="2FE-2S FERREDOXIN-TYPE DOMAIN-CONTAINING PROTEIN"/>
    <property type="match status" value="1"/>
</dbReference>
<dbReference type="InterPro" id="IPR036010">
    <property type="entry name" value="2Fe-2S_ferredoxin-like_sf"/>
</dbReference>
<dbReference type="Proteomes" id="UP000298050">
    <property type="component" value="Unassembled WGS sequence"/>
</dbReference>
<dbReference type="GO" id="GO:0046872">
    <property type="term" value="F:metal ion binding"/>
    <property type="evidence" value="ECO:0007669"/>
    <property type="project" value="UniProtKB-KW"/>
</dbReference>
<dbReference type="PANTHER" id="PTHR23426">
    <property type="entry name" value="FERREDOXIN/ADRENODOXIN"/>
    <property type="match status" value="1"/>
</dbReference>
<reference evidence="6 7" key="1">
    <citation type="submission" date="2019-04" db="EMBL/GenBank/DDBJ databases">
        <title>Taxonomy of novel Haliea sp. from mangrove soil of West Coast of India.</title>
        <authorList>
            <person name="Verma A."/>
            <person name="Kumar P."/>
            <person name="Krishnamurthi S."/>
        </authorList>
    </citation>
    <scope>NUCLEOTIDE SEQUENCE [LARGE SCALE GENOMIC DNA]</scope>
    <source>
        <strain evidence="6 7">SAOS-164</strain>
    </source>
</reference>
<dbReference type="GO" id="GO:0051537">
    <property type="term" value="F:2 iron, 2 sulfur cluster binding"/>
    <property type="evidence" value="ECO:0007669"/>
    <property type="project" value="UniProtKB-KW"/>
</dbReference>
<evidence type="ECO:0000313" key="6">
    <source>
        <dbReference type="EMBL" id="TGD73405.1"/>
    </source>
</evidence>
<dbReference type="CDD" id="cd00207">
    <property type="entry name" value="fer2"/>
    <property type="match status" value="1"/>
</dbReference>
<gene>
    <name evidence="6" type="ORF">E4634_10245</name>
</gene>
<dbReference type="AlphaFoldDB" id="A0A4Z0M293"/>
<evidence type="ECO:0000256" key="1">
    <source>
        <dbReference type="ARBA" id="ARBA00022714"/>
    </source>
</evidence>
<dbReference type="OrthoDB" id="9799640at2"/>
<name>A0A4Z0M293_9GAMM</name>
<dbReference type="InterPro" id="IPR001055">
    <property type="entry name" value="Adrenodoxin-like"/>
</dbReference>